<dbReference type="EMBL" id="JAJJMA010213527">
    <property type="protein sequence ID" value="MCL7040527.1"/>
    <property type="molecule type" value="Genomic_DNA"/>
</dbReference>
<evidence type="ECO:0008006" key="5">
    <source>
        <dbReference type="Google" id="ProtNLM"/>
    </source>
</evidence>
<evidence type="ECO:0000313" key="3">
    <source>
        <dbReference type="EMBL" id="MCL7040527.1"/>
    </source>
</evidence>
<proteinExistence type="predicted"/>
<keyword evidence="2" id="KW-0472">Membrane</keyword>
<comment type="caution">
    <text evidence="3">The sequence shown here is derived from an EMBL/GenBank/DDBJ whole genome shotgun (WGS) entry which is preliminary data.</text>
</comment>
<reference evidence="3" key="1">
    <citation type="submission" date="2022-03" db="EMBL/GenBank/DDBJ databases">
        <title>A functionally conserved STORR gene fusion in Papaver species that diverged 16.8 million years ago.</title>
        <authorList>
            <person name="Catania T."/>
        </authorList>
    </citation>
    <scope>NUCLEOTIDE SEQUENCE</scope>
    <source>
        <strain evidence="3">S-191538</strain>
    </source>
</reference>
<keyword evidence="2" id="KW-0812">Transmembrane</keyword>
<accession>A0AA42ASI9</accession>
<keyword evidence="4" id="KW-1185">Reference proteome</keyword>
<gene>
    <name evidence="3" type="ORF">MKW94_003207</name>
</gene>
<evidence type="ECO:0000256" key="2">
    <source>
        <dbReference type="SAM" id="Phobius"/>
    </source>
</evidence>
<feature type="transmembrane region" description="Helical" evidence="2">
    <location>
        <begin position="27"/>
        <end position="45"/>
    </location>
</feature>
<organism evidence="3 4">
    <name type="scientific">Papaver nudicaule</name>
    <name type="common">Iceland poppy</name>
    <dbReference type="NCBI Taxonomy" id="74823"/>
    <lineage>
        <taxon>Eukaryota</taxon>
        <taxon>Viridiplantae</taxon>
        <taxon>Streptophyta</taxon>
        <taxon>Embryophyta</taxon>
        <taxon>Tracheophyta</taxon>
        <taxon>Spermatophyta</taxon>
        <taxon>Magnoliopsida</taxon>
        <taxon>Ranunculales</taxon>
        <taxon>Papaveraceae</taxon>
        <taxon>Papaveroideae</taxon>
        <taxon>Papaver</taxon>
    </lineage>
</organism>
<name>A0AA42ASI9_PAPNU</name>
<dbReference type="PANTHER" id="PTHR35990">
    <property type="entry name" value="GAG1AT PROTEIN"/>
    <property type="match status" value="1"/>
</dbReference>
<feature type="region of interest" description="Disordered" evidence="1">
    <location>
        <begin position="54"/>
        <end position="77"/>
    </location>
</feature>
<sequence length="77" mass="8416">MENNKSGGASVGGGFRHYLHSGEKKHVLGGMVVIGVIFGIPWYYMNQGTKHRSHQDYLEKADKARSARLSSSPPSAK</sequence>
<keyword evidence="2" id="KW-1133">Transmembrane helix</keyword>
<feature type="compositionally biased region" description="Basic and acidic residues" evidence="1">
    <location>
        <begin position="54"/>
        <end position="65"/>
    </location>
</feature>
<protein>
    <recommendedName>
        <fullName evidence="5">GAG1At protein</fullName>
    </recommendedName>
</protein>
<evidence type="ECO:0000313" key="4">
    <source>
        <dbReference type="Proteomes" id="UP001177140"/>
    </source>
</evidence>
<dbReference type="AlphaFoldDB" id="A0AA42ASI9"/>
<feature type="compositionally biased region" description="Low complexity" evidence="1">
    <location>
        <begin position="67"/>
        <end position="77"/>
    </location>
</feature>
<dbReference type="Proteomes" id="UP001177140">
    <property type="component" value="Unassembled WGS sequence"/>
</dbReference>
<evidence type="ECO:0000256" key="1">
    <source>
        <dbReference type="SAM" id="MobiDB-lite"/>
    </source>
</evidence>
<dbReference type="PANTHER" id="PTHR35990:SF1">
    <property type="entry name" value="GAG1AT PROTEIN"/>
    <property type="match status" value="1"/>
</dbReference>